<dbReference type="Proteomes" id="UP000017805">
    <property type="component" value="Chromosome"/>
</dbReference>
<gene>
    <name evidence="1" type="ORF">N288_25490</name>
</gene>
<name>U5LGE4_9BACI</name>
<proteinExistence type="predicted"/>
<evidence type="ECO:0000313" key="1">
    <source>
        <dbReference type="EMBL" id="AGX06929.1"/>
    </source>
</evidence>
<sequence>MNRIEQIFFGIPDNGEMLYIVMAMQGLVMVLDDLFGRQHVTVRC</sequence>
<dbReference type="HOGENOM" id="CLU_3212447_0_0_9"/>
<evidence type="ECO:0000313" key="2">
    <source>
        <dbReference type="Proteomes" id="UP000017805"/>
    </source>
</evidence>
<dbReference type="STRING" id="1367477.N288_25490"/>
<accession>U5LGE4</accession>
<reference evidence="1 2" key="1">
    <citation type="submission" date="2013-07" db="EMBL/GenBank/DDBJ databases">
        <title>Complete genome sequence of Bacillus infantis NRRL B-14911 that has potential to induce cardiac disease by antigenic mimicry.</title>
        <authorList>
            <person name="Massilamany C."/>
            <person name="Smith T.P.L."/>
            <person name="Loy J.D."/>
            <person name="Barletta R."/>
            <person name="Reddy J."/>
        </authorList>
    </citation>
    <scope>NUCLEOTIDE SEQUENCE [LARGE SCALE GENOMIC DNA]</scope>
    <source>
        <strain evidence="1 2">NRRL B-14911</strain>
    </source>
</reference>
<organism evidence="1 2">
    <name type="scientific">Bacillus infantis NRRL B-14911</name>
    <dbReference type="NCBI Taxonomy" id="1367477"/>
    <lineage>
        <taxon>Bacteria</taxon>
        <taxon>Bacillati</taxon>
        <taxon>Bacillota</taxon>
        <taxon>Bacilli</taxon>
        <taxon>Bacillales</taxon>
        <taxon>Bacillaceae</taxon>
        <taxon>Bacillus</taxon>
    </lineage>
</organism>
<protein>
    <submittedName>
        <fullName evidence="1">Uncharacterized protein</fullName>
    </submittedName>
</protein>
<dbReference type="KEGG" id="bif:N288_25490"/>
<dbReference type="AlphaFoldDB" id="U5LGE4"/>
<dbReference type="EMBL" id="CP006643">
    <property type="protein sequence ID" value="AGX06929.1"/>
    <property type="molecule type" value="Genomic_DNA"/>
</dbReference>
<keyword evidence="2" id="KW-1185">Reference proteome</keyword>